<dbReference type="GO" id="GO:0006506">
    <property type="term" value="P:GPI anchor biosynthetic process"/>
    <property type="evidence" value="ECO:0007669"/>
    <property type="project" value="UniProtKB-UniPathway"/>
</dbReference>
<keyword evidence="4 13" id="KW-0337">GPI-anchor biosynthesis</keyword>
<dbReference type="PANTHER" id="PTHR12886">
    <property type="entry name" value="PIG-M MANNOSYLTRANSFERASE"/>
    <property type="match status" value="1"/>
</dbReference>
<keyword evidence="5 13" id="KW-0328">Glycosyltransferase</keyword>
<evidence type="ECO:0000256" key="14">
    <source>
        <dbReference type="SAM" id="SignalP"/>
    </source>
</evidence>
<dbReference type="GO" id="GO:0004376">
    <property type="term" value="F:GPI mannosyltransferase activity"/>
    <property type="evidence" value="ECO:0007669"/>
    <property type="project" value="InterPro"/>
</dbReference>
<dbReference type="OMA" id="MLWFIGQ"/>
<reference evidence="16" key="2">
    <citation type="submission" date="2018-07" db="EMBL/GenBank/DDBJ databases">
        <authorList>
            <person name="Quirk P.G."/>
            <person name="Krulwich T.A."/>
        </authorList>
    </citation>
    <scope>NUCLEOTIDE SEQUENCE</scope>
</reference>
<keyword evidence="6 13" id="KW-0808">Transferase</keyword>
<dbReference type="GO" id="GO:1990529">
    <property type="term" value="C:glycosylphosphatidylinositol-mannosyltransferase I complex"/>
    <property type="evidence" value="ECO:0007669"/>
    <property type="project" value="TreeGrafter"/>
</dbReference>
<dbReference type="EMBL" id="UFQT01005052">
    <property type="protein sequence ID" value="SSX35875.1"/>
    <property type="molecule type" value="Genomic_DNA"/>
</dbReference>
<evidence type="ECO:0000256" key="7">
    <source>
        <dbReference type="ARBA" id="ARBA00022692"/>
    </source>
</evidence>
<feature type="transmembrane region" description="Helical" evidence="13">
    <location>
        <begin position="195"/>
        <end position="221"/>
    </location>
</feature>
<feature type="chain" id="PRO_5033778440" description="GPI alpha-1,4-mannosyltransferase I, catalytic subunit" evidence="14">
    <location>
        <begin position="24"/>
        <end position="441"/>
    </location>
</feature>
<feature type="transmembrane region" description="Helical" evidence="13">
    <location>
        <begin position="247"/>
        <end position="268"/>
    </location>
</feature>
<evidence type="ECO:0000256" key="12">
    <source>
        <dbReference type="ARBA" id="ARBA00093608"/>
    </source>
</evidence>
<evidence type="ECO:0000256" key="10">
    <source>
        <dbReference type="ARBA" id="ARBA00023136"/>
    </source>
</evidence>
<keyword evidence="14" id="KW-0732">Signal</keyword>
<organism evidence="16">
    <name type="scientific">Culicoides sonorensis</name>
    <name type="common">Biting midge</name>
    <dbReference type="NCBI Taxonomy" id="179676"/>
    <lineage>
        <taxon>Eukaryota</taxon>
        <taxon>Metazoa</taxon>
        <taxon>Ecdysozoa</taxon>
        <taxon>Arthropoda</taxon>
        <taxon>Hexapoda</taxon>
        <taxon>Insecta</taxon>
        <taxon>Pterygota</taxon>
        <taxon>Neoptera</taxon>
        <taxon>Endopterygota</taxon>
        <taxon>Diptera</taxon>
        <taxon>Nematocera</taxon>
        <taxon>Chironomoidea</taxon>
        <taxon>Ceratopogonidae</taxon>
        <taxon>Ceratopogoninae</taxon>
        <taxon>Culicoides</taxon>
        <taxon>Monoculicoides</taxon>
    </lineage>
</organism>
<comment type="pathway">
    <text evidence="2 13">Glycolipid biosynthesis; glycosylphosphatidylinositol-anchor biosynthesis.</text>
</comment>
<dbReference type="GO" id="GO:0005789">
    <property type="term" value="C:endoplasmic reticulum membrane"/>
    <property type="evidence" value="ECO:0007669"/>
    <property type="project" value="UniProtKB-SubCell"/>
</dbReference>
<feature type="transmembrane region" description="Helical" evidence="13">
    <location>
        <begin position="309"/>
        <end position="328"/>
    </location>
</feature>
<gene>
    <name evidence="16" type="primary">CSON011569</name>
</gene>
<comment type="subcellular location">
    <subcellularLocation>
        <location evidence="1 13">Endoplasmic reticulum membrane</location>
        <topology evidence="1 13">Multi-pass membrane protein</topology>
    </subcellularLocation>
</comment>
<feature type="transmembrane region" description="Helical" evidence="13">
    <location>
        <begin position="378"/>
        <end position="398"/>
    </location>
</feature>
<dbReference type="EC" id="2.4.1.-" evidence="13"/>
<evidence type="ECO:0000256" key="8">
    <source>
        <dbReference type="ARBA" id="ARBA00022824"/>
    </source>
</evidence>
<keyword evidence="7 13" id="KW-0812">Transmembrane</keyword>
<accession>A0A336N1M2</accession>
<dbReference type="Pfam" id="PF05007">
    <property type="entry name" value="Mannosyl_trans"/>
    <property type="match status" value="1"/>
</dbReference>
<evidence type="ECO:0000256" key="11">
    <source>
        <dbReference type="ARBA" id="ARBA00093408"/>
    </source>
</evidence>
<evidence type="ECO:0000256" key="1">
    <source>
        <dbReference type="ARBA" id="ARBA00004477"/>
    </source>
</evidence>
<evidence type="ECO:0000256" key="5">
    <source>
        <dbReference type="ARBA" id="ARBA00022676"/>
    </source>
</evidence>
<name>A0A336N1M2_CULSO</name>
<dbReference type="AlphaFoldDB" id="A0A336N1M2"/>
<dbReference type="VEuPathDB" id="VectorBase:CSON011569"/>
<evidence type="ECO:0000256" key="2">
    <source>
        <dbReference type="ARBA" id="ARBA00004687"/>
    </source>
</evidence>
<evidence type="ECO:0000256" key="9">
    <source>
        <dbReference type="ARBA" id="ARBA00022989"/>
    </source>
</evidence>
<evidence type="ECO:0000256" key="6">
    <source>
        <dbReference type="ARBA" id="ARBA00022679"/>
    </source>
</evidence>
<reference evidence="15" key="1">
    <citation type="submission" date="2018-04" db="EMBL/GenBank/DDBJ databases">
        <authorList>
            <person name="Go L.Y."/>
            <person name="Mitchell J.A."/>
        </authorList>
    </citation>
    <scope>NUCLEOTIDE SEQUENCE</scope>
    <source>
        <tissue evidence="15">Whole organism</tissue>
    </source>
</reference>
<evidence type="ECO:0000313" key="16">
    <source>
        <dbReference type="EMBL" id="SSX35875.1"/>
    </source>
</evidence>
<evidence type="ECO:0000256" key="13">
    <source>
        <dbReference type="RuleBase" id="RU365064"/>
    </source>
</evidence>
<feature type="transmembrane region" description="Helical" evidence="13">
    <location>
        <begin position="335"/>
        <end position="358"/>
    </location>
</feature>
<comment type="similarity">
    <text evidence="3 13">Belongs to the PIGM family.</text>
</comment>
<protein>
    <recommendedName>
        <fullName evidence="12 13">GPI alpha-1,4-mannosyltransferase I, catalytic subunit</fullName>
        <ecNumber evidence="13">2.4.1.-</ecNumber>
    </recommendedName>
    <alternativeName>
        <fullName evidence="13">GPI mannosyltransferase I</fullName>
    </alternativeName>
</protein>
<keyword evidence="9 13" id="KW-1133">Transmembrane helix</keyword>
<dbReference type="EMBL" id="UFQS01005052">
    <property type="protein sequence ID" value="SSX16682.1"/>
    <property type="molecule type" value="Genomic_DNA"/>
</dbReference>
<keyword evidence="10 13" id="KW-0472">Membrane</keyword>
<dbReference type="GO" id="GO:0051751">
    <property type="term" value="F:alpha-1,4-mannosyltransferase activity"/>
    <property type="evidence" value="ECO:0007669"/>
    <property type="project" value="InterPro"/>
</dbReference>
<dbReference type="PANTHER" id="PTHR12886:SF0">
    <property type="entry name" value="GPI MANNOSYLTRANSFERASE 1"/>
    <property type="match status" value="1"/>
</dbReference>
<dbReference type="InterPro" id="IPR007704">
    <property type="entry name" value="PIG-M"/>
</dbReference>
<comment type="caution">
    <text evidence="13">Lacks conserved residue(s) required for the propagation of feature annotation.</text>
</comment>
<keyword evidence="8 13" id="KW-0256">Endoplasmic reticulum</keyword>
<feature type="transmembrane region" description="Helical" evidence="13">
    <location>
        <begin position="410"/>
        <end position="432"/>
    </location>
</feature>
<feature type="signal peptide" evidence="14">
    <location>
        <begin position="1"/>
        <end position="23"/>
    </location>
</feature>
<evidence type="ECO:0000256" key="4">
    <source>
        <dbReference type="ARBA" id="ARBA00022502"/>
    </source>
</evidence>
<evidence type="ECO:0000313" key="15">
    <source>
        <dbReference type="EMBL" id="SSX16682.1"/>
    </source>
</evidence>
<evidence type="ECO:0000256" key="3">
    <source>
        <dbReference type="ARBA" id="ARBA00011071"/>
    </source>
</evidence>
<comment type="function">
    <text evidence="11 13">Catalytic subunit of the glycosylphosphatidylinositol-mannosyltransferase I complex which catalyzes the transfer of the first mannose, via an alpha-1,4 bond from a dolichol-phosphate-mannose (Dol-P-Man) to the glucosaminyl acyl phosphatidylinositol (GlcN-(acyl)PI) intermediate to generate alpha-D-Man-(1-&gt;4)-alpha-D-GlcN-(1-&gt;6)-(1-radyl,2-acyl-sn-glycero-3-phospho)-2-acyl-inositol and participates in the sixth step of the glycosylphosphatidylinositol-anchor biosynthesis.</text>
</comment>
<sequence>MSFNTHLIISTVIRLFLINYGEIQDSISEVPYTDVDYRVVTDGARHVLEGKSPFKRHTFRYTPILAYLLLPNHWIHNCFGKVLFSCFDILIGVLIKKIVCEEFLHTRTVVDNKLTIAEKLNKKYIRRRQSELKSNQLPSRFIQVAEYCAYLWLYNPLPMVIATRGNGDSVSCALVLAALYYMLKQEKPDFNQYFTAGLFLGTAIHFRLYPIGFTFACFLTLSSRNTIDNYKDLTNVFLQINRKQLSLIFGTITSFIILTSAMTAFYGFDYLYESILYHLVRKDTRHNFSLFFYLQYLGSEYTITAAEKVLTLLPQLITVFLISIKYGTNRETLPFCLFTIAFLMVTYNSVVTSQYFVWFLSLIPVCAKNLQGLGLKRAIFLPIVWFLAQGGWLLPAYLLEFKGWNTFDFIFLQGSVFFVANIIILYTIIATYDVSFNYKLN</sequence>
<proteinExistence type="inferred from homology"/>
<dbReference type="UniPathway" id="UPA00196"/>